<dbReference type="PRINTS" id="PR00385">
    <property type="entry name" value="P450"/>
</dbReference>
<reference evidence="17" key="1">
    <citation type="submission" date="2023-02" db="EMBL/GenBank/DDBJ databases">
        <authorList>
            <person name="Palmer J.M."/>
        </authorList>
    </citation>
    <scope>NUCLEOTIDE SEQUENCE</scope>
    <source>
        <strain evidence="17">FW57</strain>
    </source>
</reference>
<dbReference type="CDD" id="cd11060">
    <property type="entry name" value="CYP57A1-like"/>
    <property type="match status" value="1"/>
</dbReference>
<accession>A0AAD4I5E1</accession>
<comment type="cofactor">
    <cofactor evidence="1 16">
        <name>heme</name>
        <dbReference type="ChEBI" id="CHEBI:30413"/>
    </cofactor>
</comment>
<evidence type="ECO:0000256" key="16">
    <source>
        <dbReference type="PIRSR" id="PIRSR602401-1"/>
    </source>
</evidence>
<proteinExistence type="inferred from homology"/>
<sequence>MALLDTLIESKWPLLASIVTIYLLRTILRYHKLARFGGPRWTGLSEIPHGIKAYTGEAHNWYRSVSEKYGPIARVGPNALITSSADVWLHINTKPGYKRSDWYFKACRAEYQRDHIFSQTDTKLHDERRKQIGPGYSGRENYELESSIDARLIELLTLIRTKYVSSPSGSSSTTTSSTVLMDLAKKIQFFTLDVISTVGMGRPFGMLRADADIDHYVRSSEEGLRIGNAFAALGLSWVAQAPVLGRWIAPQPTDVAGFGAMMGACFGAVDERVREIKAVLNGGERKDMIASFVKHGLVGDELKSEVLETLIAGSDTTAGALRGTMLYLMGNKRVCERLQAEIDQAVREGKVDGTGESVVPFAVAKQLPYLQAVIREGLRVWPPVRNILPKDIPAGGDTVMVDGKPVFLPGGAEIGYSALAMHRDKKVYGEDADMFRPERWFEEDPDKLAAMTKVNDLTFGHGRWQCLGKNVAQMELNKAIFELFRHFDWALADPAKPWDIMNTLGIFVINDMWVEVTAR</sequence>
<keyword evidence="12" id="KW-0503">Monooxygenase</keyword>
<dbReference type="GO" id="GO:0020037">
    <property type="term" value="F:heme binding"/>
    <property type="evidence" value="ECO:0007669"/>
    <property type="project" value="InterPro"/>
</dbReference>
<keyword evidence="6" id="KW-0812">Transmembrane</keyword>
<evidence type="ECO:0000256" key="9">
    <source>
        <dbReference type="ARBA" id="ARBA00023002"/>
    </source>
</evidence>
<keyword evidence="7 16" id="KW-0479">Metal-binding</keyword>
<comment type="similarity">
    <text evidence="4">Belongs to the cytochrome P450 family.</text>
</comment>
<keyword evidence="8" id="KW-1133">Transmembrane helix</keyword>
<dbReference type="InterPro" id="IPR050121">
    <property type="entry name" value="Cytochrome_P450_monoxygenase"/>
</dbReference>
<dbReference type="InterPro" id="IPR001128">
    <property type="entry name" value="Cyt_P450"/>
</dbReference>
<dbReference type="SUPFAM" id="SSF48264">
    <property type="entry name" value="Cytochrome P450"/>
    <property type="match status" value="1"/>
</dbReference>
<evidence type="ECO:0000256" key="13">
    <source>
        <dbReference type="ARBA" id="ARBA00067672"/>
    </source>
</evidence>
<evidence type="ECO:0000256" key="4">
    <source>
        <dbReference type="ARBA" id="ARBA00010617"/>
    </source>
</evidence>
<evidence type="ECO:0000256" key="11">
    <source>
        <dbReference type="ARBA" id="ARBA00023026"/>
    </source>
</evidence>
<dbReference type="PANTHER" id="PTHR24305:SF168">
    <property type="entry name" value="P450, PUTATIVE (EUROFUNG)-RELATED"/>
    <property type="match status" value="1"/>
</dbReference>
<dbReference type="EMBL" id="JAHCVI010000001">
    <property type="protein sequence ID" value="KAG7294135.1"/>
    <property type="molecule type" value="Genomic_DNA"/>
</dbReference>
<gene>
    <name evidence="17" type="ORF">NEMBOFW57_004199</name>
</gene>
<dbReference type="Proteomes" id="UP001197093">
    <property type="component" value="Unassembled WGS sequence"/>
</dbReference>
<evidence type="ECO:0000256" key="12">
    <source>
        <dbReference type="ARBA" id="ARBA00023033"/>
    </source>
</evidence>
<dbReference type="AlphaFoldDB" id="A0AAD4I5E1"/>
<dbReference type="InterPro" id="IPR002401">
    <property type="entry name" value="Cyt_P450_E_grp-I"/>
</dbReference>
<evidence type="ECO:0000313" key="17">
    <source>
        <dbReference type="EMBL" id="KAG7294135.1"/>
    </source>
</evidence>
<dbReference type="Gene3D" id="1.10.630.10">
    <property type="entry name" value="Cytochrome P450"/>
    <property type="match status" value="1"/>
</dbReference>
<evidence type="ECO:0000256" key="7">
    <source>
        <dbReference type="ARBA" id="ARBA00022723"/>
    </source>
</evidence>
<evidence type="ECO:0000256" key="14">
    <source>
        <dbReference type="ARBA" id="ARBA00068222"/>
    </source>
</evidence>
<keyword evidence="8" id="KW-0472">Membrane</keyword>
<evidence type="ECO:0000256" key="3">
    <source>
        <dbReference type="ARBA" id="ARBA00004972"/>
    </source>
</evidence>
<keyword evidence="18" id="KW-1185">Reference proteome</keyword>
<evidence type="ECO:0000256" key="8">
    <source>
        <dbReference type="ARBA" id="ARBA00022989"/>
    </source>
</evidence>
<comment type="caution">
    <text evidence="17">The sequence shown here is derived from an EMBL/GenBank/DDBJ whole genome shotgun (WGS) entry which is preliminary data.</text>
</comment>
<feature type="binding site" description="axial binding residue" evidence="16">
    <location>
        <position position="466"/>
    </location>
    <ligand>
        <name>heme</name>
        <dbReference type="ChEBI" id="CHEBI:30413"/>
    </ligand>
    <ligandPart>
        <name>Fe</name>
        <dbReference type="ChEBI" id="CHEBI:18248"/>
    </ligandPart>
</feature>
<keyword evidence="9" id="KW-0560">Oxidoreductase</keyword>
<evidence type="ECO:0000256" key="10">
    <source>
        <dbReference type="ARBA" id="ARBA00023004"/>
    </source>
</evidence>
<dbReference type="GO" id="GO:0004497">
    <property type="term" value="F:monooxygenase activity"/>
    <property type="evidence" value="ECO:0007669"/>
    <property type="project" value="UniProtKB-KW"/>
</dbReference>
<protein>
    <recommendedName>
        <fullName evidence="14">Cytochrome P450 monooxygenase ABA1</fullName>
    </recommendedName>
    <alternativeName>
        <fullName evidence="15">Abscisic acid biosynthesis protein 1</fullName>
    </alternativeName>
    <alternativeName>
        <fullName evidence="13">Cytochrome P450 monooxygenase aba1</fullName>
    </alternativeName>
</protein>
<dbReference type="PANTHER" id="PTHR24305">
    <property type="entry name" value="CYTOCHROME P450"/>
    <property type="match status" value="1"/>
</dbReference>
<evidence type="ECO:0000256" key="5">
    <source>
        <dbReference type="ARBA" id="ARBA00022617"/>
    </source>
</evidence>
<dbReference type="InterPro" id="IPR036396">
    <property type="entry name" value="Cyt_P450_sf"/>
</dbReference>
<dbReference type="PRINTS" id="PR00463">
    <property type="entry name" value="EP450I"/>
</dbReference>
<keyword evidence="11" id="KW-0843">Virulence</keyword>
<dbReference type="GO" id="GO:0005506">
    <property type="term" value="F:iron ion binding"/>
    <property type="evidence" value="ECO:0007669"/>
    <property type="project" value="InterPro"/>
</dbReference>
<dbReference type="FunFam" id="1.10.630.10:FF:000076">
    <property type="entry name" value="Cytochrome P450 monooxygenase"/>
    <property type="match status" value="1"/>
</dbReference>
<evidence type="ECO:0000256" key="15">
    <source>
        <dbReference type="ARBA" id="ARBA00079990"/>
    </source>
</evidence>
<keyword evidence="10 16" id="KW-0408">Iron</keyword>
<name>A0AAD4I5E1_9PEZI</name>
<comment type="pathway">
    <text evidence="3">Hormone biosynthesis.</text>
</comment>
<dbReference type="GO" id="GO:0016020">
    <property type="term" value="C:membrane"/>
    <property type="evidence" value="ECO:0007669"/>
    <property type="project" value="UniProtKB-SubCell"/>
</dbReference>
<comment type="subcellular location">
    <subcellularLocation>
        <location evidence="2">Membrane</location>
        <topology evidence="2">Single-pass membrane protein</topology>
    </subcellularLocation>
</comment>
<organism evidence="17 18">
    <name type="scientific">Staphylotrichum longicolle</name>
    <dbReference type="NCBI Taxonomy" id="669026"/>
    <lineage>
        <taxon>Eukaryota</taxon>
        <taxon>Fungi</taxon>
        <taxon>Dikarya</taxon>
        <taxon>Ascomycota</taxon>
        <taxon>Pezizomycotina</taxon>
        <taxon>Sordariomycetes</taxon>
        <taxon>Sordariomycetidae</taxon>
        <taxon>Sordariales</taxon>
        <taxon>Chaetomiaceae</taxon>
        <taxon>Staphylotrichum</taxon>
    </lineage>
</organism>
<evidence type="ECO:0000256" key="6">
    <source>
        <dbReference type="ARBA" id="ARBA00022692"/>
    </source>
</evidence>
<evidence type="ECO:0000256" key="2">
    <source>
        <dbReference type="ARBA" id="ARBA00004167"/>
    </source>
</evidence>
<keyword evidence="5 16" id="KW-0349">Heme</keyword>
<dbReference type="Pfam" id="PF00067">
    <property type="entry name" value="p450"/>
    <property type="match status" value="1"/>
</dbReference>
<evidence type="ECO:0000313" key="18">
    <source>
        <dbReference type="Proteomes" id="UP001197093"/>
    </source>
</evidence>
<evidence type="ECO:0000256" key="1">
    <source>
        <dbReference type="ARBA" id="ARBA00001971"/>
    </source>
</evidence>
<dbReference type="GO" id="GO:0016705">
    <property type="term" value="F:oxidoreductase activity, acting on paired donors, with incorporation or reduction of molecular oxygen"/>
    <property type="evidence" value="ECO:0007669"/>
    <property type="project" value="InterPro"/>
</dbReference>